<dbReference type="EMBL" id="JAMZMK010008542">
    <property type="protein sequence ID" value="KAI7739962.1"/>
    <property type="molecule type" value="Genomic_DNA"/>
</dbReference>
<keyword evidence="7" id="KW-0560">Oxidoreductase</keyword>
<reference evidence="13" key="1">
    <citation type="submission" date="2022-06" db="EMBL/GenBank/DDBJ databases">
        <title>Uncovering the hologenomic basis of an extraordinary plant invasion.</title>
        <authorList>
            <person name="Bieker V.C."/>
            <person name="Martin M.D."/>
            <person name="Gilbert T."/>
            <person name="Hodgins K."/>
            <person name="Battlay P."/>
            <person name="Petersen B."/>
            <person name="Wilson J."/>
        </authorList>
    </citation>
    <scope>NUCLEOTIDE SEQUENCE</scope>
    <source>
        <strain evidence="13">AA19_3_7</strain>
        <tissue evidence="13">Leaf</tissue>
    </source>
</reference>
<dbReference type="PANTHER" id="PTHR24282">
    <property type="entry name" value="CYTOCHROME P450 FAMILY MEMBER"/>
    <property type="match status" value="1"/>
</dbReference>
<keyword evidence="6 12" id="KW-1133">Transmembrane helix</keyword>
<dbReference type="PRINTS" id="PR00463">
    <property type="entry name" value="EP450I"/>
</dbReference>
<accession>A0AAD5GF04</accession>
<dbReference type="Pfam" id="PF00067">
    <property type="entry name" value="p450"/>
    <property type="match status" value="1"/>
</dbReference>
<dbReference type="PRINTS" id="PR00385">
    <property type="entry name" value="P450"/>
</dbReference>
<dbReference type="SUPFAM" id="SSF48264">
    <property type="entry name" value="Cytochrome P450"/>
    <property type="match status" value="2"/>
</dbReference>
<evidence type="ECO:0008006" key="15">
    <source>
        <dbReference type="Google" id="ProtNLM"/>
    </source>
</evidence>
<dbReference type="PANTHER" id="PTHR24282:SF269">
    <property type="entry name" value="CYTOCHROME P450, REVERSE TRANSCRIPTASE, RNA-DEPENDENT DNA POLYMERASE-RELATED"/>
    <property type="match status" value="1"/>
</dbReference>
<evidence type="ECO:0000256" key="2">
    <source>
        <dbReference type="ARBA" id="ARBA00010617"/>
    </source>
</evidence>
<dbReference type="InterPro" id="IPR036396">
    <property type="entry name" value="Cyt_P450_sf"/>
</dbReference>
<comment type="subcellular location">
    <subcellularLocation>
        <location evidence="1">Membrane</location>
    </subcellularLocation>
</comment>
<keyword evidence="3 11" id="KW-0349">Heme</keyword>
<sequence>METMGKFVIAIVVAMILRWGWKLLIWVWLKPKRLEKWLRDEGYKGNPYKLLVGDMIEFAAMVKEGKSKTIPVTHDITSYALPFDHHIISKYGEKSFIWFGPKPRMYIMDPELIKEILLRPNEFRKPYPEPFRDSLIGGLFIMFSAISSSCSDMIHKWELLTTGAGSIEVDVWPFIVNLTGDVISRIAFGSSYEEGQKIFRIQKEQIDLIFQMFSILYLPGRRVATSIVALVILRWGWKLLNWVWLKPKKLEKWLRDEGYKGNPYKLLVGDMIEFAAMVKEGKSKPIPLTHDITSYALPFDHHIISKYGEKSFVWLGPKPRMYIRDPELIKEILLRPDEFRKPYPEPIQDSLIGGLLVTEGHKWIKHRKIINPAFNLQNLKIMFSAISSSCNNMIQKWEVVTAEAGSTEVNVWPYIDSLAGDVISRTAFGSYYKEAEKIFLIQKEQTDLIFQMPFILHVPGGRFVPTRANKKFKENVKELRSVLMTIINKRKKAIEMGEGKRDDLLGILLESNKKEIEEHGVGMSMEDVFEECKLFYIAGSETTSNLIVWTMEWQIRAREEIVQVFGDKEPDFEGLKNLKILTMIVNEVLRLYPPVIMMTRATHKNTKLGNMMIPSDVQLSLSMMHVHHDHEIWGDDANEFKPERFAEGIVNATKGKGSSPFFPFSYGPRVCIGQNLAMTEAKTAMAMVLQRFTFELSPSYKHSPFPVFTLPPQFGA</sequence>
<dbReference type="GO" id="GO:0016020">
    <property type="term" value="C:membrane"/>
    <property type="evidence" value="ECO:0007669"/>
    <property type="project" value="UniProtKB-SubCell"/>
</dbReference>
<feature type="non-terminal residue" evidence="13">
    <location>
        <position position="716"/>
    </location>
</feature>
<proteinExistence type="inferred from homology"/>
<evidence type="ECO:0000256" key="1">
    <source>
        <dbReference type="ARBA" id="ARBA00004370"/>
    </source>
</evidence>
<name>A0AAD5GF04_AMBAR</name>
<keyword evidence="5 11" id="KW-0479">Metal-binding</keyword>
<evidence type="ECO:0000256" key="9">
    <source>
        <dbReference type="ARBA" id="ARBA00023033"/>
    </source>
</evidence>
<evidence type="ECO:0000256" key="12">
    <source>
        <dbReference type="SAM" id="Phobius"/>
    </source>
</evidence>
<dbReference type="InterPro" id="IPR002401">
    <property type="entry name" value="Cyt_P450_E_grp-I"/>
</dbReference>
<evidence type="ECO:0000313" key="13">
    <source>
        <dbReference type="EMBL" id="KAI7739962.1"/>
    </source>
</evidence>
<comment type="similarity">
    <text evidence="2">Belongs to the cytochrome P450 family.</text>
</comment>
<comment type="cofactor">
    <cofactor evidence="11">
        <name>heme</name>
        <dbReference type="ChEBI" id="CHEBI:30413"/>
    </cofactor>
</comment>
<dbReference type="InterPro" id="IPR001128">
    <property type="entry name" value="Cyt_P450"/>
</dbReference>
<dbReference type="GO" id="GO:0004497">
    <property type="term" value="F:monooxygenase activity"/>
    <property type="evidence" value="ECO:0007669"/>
    <property type="project" value="UniProtKB-KW"/>
</dbReference>
<evidence type="ECO:0000256" key="5">
    <source>
        <dbReference type="ARBA" id="ARBA00022723"/>
    </source>
</evidence>
<dbReference type="InterPro" id="IPR017972">
    <property type="entry name" value="Cyt_P450_CS"/>
</dbReference>
<feature type="binding site" description="axial binding residue" evidence="11">
    <location>
        <position position="671"/>
    </location>
    <ligand>
        <name>heme</name>
        <dbReference type="ChEBI" id="CHEBI:30413"/>
    </ligand>
    <ligandPart>
        <name>Fe</name>
        <dbReference type="ChEBI" id="CHEBI:18248"/>
    </ligandPart>
</feature>
<dbReference type="Gene3D" id="1.10.630.10">
    <property type="entry name" value="Cytochrome P450"/>
    <property type="match status" value="2"/>
</dbReference>
<dbReference type="GO" id="GO:0005506">
    <property type="term" value="F:iron ion binding"/>
    <property type="evidence" value="ECO:0007669"/>
    <property type="project" value="InterPro"/>
</dbReference>
<keyword evidence="8 11" id="KW-0408">Iron</keyword>
<comment type="caution">
    <text evidence="13">The sequence shown here is derived from an EMBL/GenBank/DDBJ whole genome shotgun (WGS) entry which is preliminary data.</text>
</comment>
<dbReference type="PROSITE" id="PS00086">
    <property type="entry name" value="CYTOCHROME_P450"/>
    <property type="match status" value="1"/>
</dbReference>
<evidence type="ECO:0000256" key="4">
    <source>
        <dbReference type="ARBA" id="ARBA00022692"/>
    </source>
</evidence>
<protein>
    <recommendedName>
        <fullName evidence="15">Cytochrome P450</fullName>
    </recommendedName>
</protein>
<dbReference type="Proteomes" id="UP001206925">
    <property type="component" value="Unassembled WGS sequence"/>
</dbReference>
<evidence type="ECO:0000256" key="3">
    <source>
        <dbReference type="ARBA" id="ARBA00022617"/>
    </source>
</evidence>
<keyword evidence="10 12" id="KW-0472">Membrane</keyword>
<keyword evidence="9" id="KW-0503">Monooxygenase</keyword>
<feature type="transmembrane region" description="Helical" evidence="12">
    <location>
        <begin position="6"/>
        <end position="29"/>
    </location>
</feature>
<evidence type="ECO:0000256" key="10">
    <source>
        <dbReference type="ARBA" id="ARBA00023136"/>
    </source>
</evidence>
<dbReference type="FunFam" id="1.10.630.10:FF:000029">
    <property type="entry name" value="Cytochrome P450 734A1"/>
    <property type="match status" value="1"/>
</dbReference>
<evidence type="ECO:0000313" key="14">
    <source>
        <dbReference type="Proteomes" id="UP001206925"/>
    </source>
</evidence>
<dbReference type="GO" id="GO:0016705">
    <property type="term" value="F:oxidoreductase activity, acting on paired donors, with incorporation or reduction of molecular oxygen"/>
    <property type="evidence" value="ECO:0007669"/>
    <property type="project" value="InterPro"/>
</dbReference>
<keyword evidence="14" id="KW-1185">Reference proteome</keyword>
<evidence type="ECO:0000256" key="7">
    <source>
        <dbReference type="ARBA" id="ARBA00023002"/>
    </source>
</evidence>
<dbReference type="GO" id="GO:0020037">
    <property type="term" value="F:heme binding"/>
    <property type="evidence" value="ECO:0007669"/>
    <property type="project" value="InterPro"/>
</dbReference>
<dbReference type="InterPro" id="IPR050665">
    <property type="entry name" value="Cytochrome_P450_Monooxygen"/>
</dbReference>
<evidence type="ECO:0000256" key="11">
    <source>
        <dbReference type="PIRSR" id="PIRSR602401-1"/>
    </source>
</evidence>
<keyword evidence="4 12" id="KW-0812">Transmembrane</keyword>
<dbReference type="AlphaFoldDB" id="A0AAD5GF04"/>
<organism evidence="13 14">
    <name type="scientific">Ambrosia artemisiifolia</name>
    <name type="common">Common ragweed</name>
    <dbReference type="NCBI Taxonomy" id="4212"/>
    <lineage>
        <taxon>Eukaryota</taxon>
        <taxon>Viridiplantae</taxon>
        <taxon>Streptophyta</taxon>
        <taxon>Embryophyta</taxon>
        <taxon>Tracheophyta</taxon>
        <taxon>Spermatophyta</taxon>
        <taxon>Magnoliopsida</taxon>
        <taxon>eudicotyledons</taxon>
        <taxon>Gunneridae</taxon>
        <taxon>Pentapetalae</taxon>
        <taxon>asterids</taxon>
        <taxon>campanulids</taxon>
        <taxon>Asterales</taxon>
        <taxon>Asteraceae</taxon>
        <taxon>Asteroideae</taxon>
        <taxon>Heliantheae alliance</taxon>
        <taxon>Heliantheae</taxon>
        <taxon>Ambrosia</taxon>
    </lineage>
</organism>
<gene>
    <name evidence="13" type="ORF">M8C21_004175</name>
</gene>
<evidence type="ECO:0000256" key="6">
    <source>
        <dbReference type="ARBA" id="ARBA00022989"/>
    </source>
</evidence>
<evidence type="ECO:0000256" key="8">
    <source>
        <dbReference type="ARBA" id="ARBA00023004"/>
    </source>
</evidence>